<dbReference type="Pfam" id="PF26045">
    <property type="entry name" value="OB_2TM_halo"/>
    <property type="match status" value="1"/>
</dbReference>
<evidence type="ECO:0000256" key="1">
    <source>
        <dbReference type="SAM" id="Phobius"/>
    </source>
</evidence>
<keyword evidence="3" id="KW-1185">Reference proteome</keyword>
<organism evidence="2 3">
    <name type="scientific">Haloarcula rubripromontorii</name>
    <dbReference type="NCBI Taxonomy" id="1705562"/>
    <lineage>
        <taxon>Archaea</taxon>
        <taxon>Methanobacteriati</taxon>
        <taxon>Methanobacteriota</taxon>
        <taxon>Stenosarchaea group</taxon>
        <taxon>Halobacteria</taxon>
        <taxon>Halobacteriales</taxon>
        <taxon>Haloarculaceae</taxon>
        <taxon>Haloarcula</taxon>
    </lineage>
</organism>
<gene>
    <name evidence="2" type="ORF">AMS69_01895</name>
</gene>
<dbReference type="STRING" id="1705562.AMS69_01895"/>
<dbReference type="EMBL" id="LIUF01000001">
    <property type="protein sequence ID" value="KOX94632.1"/>
    <property type="molecule type" value="Genomic_DNA"/>
</dbReference>
<evidence type="ECO:0000313" key="2">
    <source>
        <dbReference type="EMBL" id="KOX94632.1"/>
    </source>
</evidence>
<dbReference type="SUPFAM" id="SSF50249">
    <property type="entry name" value="Nucleic acid-binding proteins"/>
    <property type="match status" value="1"/>
</dbReference>
<dbReference type="OrthoDB" id="268419at2157"/>
<reference evidence="2 3" key="1">
    <citation type="submission" date="2015-08" db="EMBL/GenBank/DDBJ databases">
        <title>Genomes of Isolates from Cabo Rojo, PR.</title>
        <authorList>
            <person name="Sanchez-Nieves R.L."/>
            <person name="Montalvo-Rodriguez R."/>
        </authorList>
    </citation>
    <scope>NUCLEOTIDE SEQUENCE [LARGE SCALE GENOMIC DNA]</scope>
    <source>
        <strain evidence="2 3">SL3</strain>
    </source>
</reference>
<keyword evidence="1" id="KW-0472">Membrane</keyword>
<feature type="transmembrane region" description="Helical" evidence="1">
    <location>
        <begin position="122"/>
        <end position="140"/>
    </location>
</feature>
<proteinExistence type="predicted"/>
<evidence type="ECO:0000313" key="3">
    <source>
        <dbReference type="Proteomes" id="UP000037729"/>
    </source>
</evidence>
<keyword evidence="1" id="KW-1133">Transmembrane helix</keyword>
<name>A0A0M9ALV8_9EURY</name>
<dbReference type="AlphaFoldDB" id="A0A0M9ALV8"/>
<accession>A0A0M9ALV8</accession>
<dbReference type="RefSeq" id="WP_053966404.1">
    <property type="nucleotide sequence ID" value="NZ_LIUF01000001.1"/>
</dbReference>
<dbReference type="Proteomes" id="UP000037729">
    <property type="component" value="Unassembled WGS sequence"/>
</dbReference>
<dbReference type="InterPro" id="IPR058927">
    <property type="entry name" value="OB_2TM"/>
</dbReference>
<protein>
    <submittedName>
        <fullName evidence="2">Uncharacterized protein</fullName>
    </submittedName>
</protein>
<keyword evidence="1" id="KW-0812">Transmembrane</keyword>
<dbReference type="PATRIC" id="fig|1705562.3.peg.1322"/>
<comment type="caution">
    <text evidence="2">The sequence shown here is derived from an EMBL/GenBank/DDBJ whole genome shotgun (WGS) entry which is preliminary data.</text>
</comment>
<dbReference type="InterPro" id="IPR012340">
    <property type="entry name" value="NA-bd_OB-fold"/>
</dbReference>
<dbReference type="Gene3D" id="2.40.50.140">
    <property type="entry name" value="Nucleic acid-binding proteins"/>
    <property type="match status" value="1"/>
</dbReference>
<sequence>MRVWVRAVIVVVLCVTLGGLFVHAEITEDELSPYPDAADLSTGYESYVGQQLMVFGTVTETGDGGIDIRVESDGTAITLRVTETNTAVESGGVVQVYGTLEPEQTIAAERVEVVNSSRWAEFYKYGASAIGAFGFLLLFFRYWRIDRDTWTLEARDG</sequence>